<name>A0A2S5TKG3_9GAMM</name>
<dbReference type="EMBL" id="PSNW01000001">
    <property type="protein sequence ID" value="PPE75475.1"/>
    <property type="molecule type" value="Genomic_DNA"/>
</dbReference>
<comment type="caution">
    <text evidence="2">The sequence shown here is derived from an EMBL/GenBank/DDBJ whole genome shotgun (WGS) entry which is preliminary data.</text>
</comment>
<evidence type="ECO:0000259" key="1">
    <source>
        <dbReference type="Pfam" id="PF06223"/>
    </source>
</evidence>
<evidence type="ECO:0000313" key="3">
    <source>
        <dbReference type="Proteomes" id="UP000238220"/>
    </source>
</evidence>
<dbReference type="Proteomes" id="UP000238220">
    <property type="component" value="Unassembled WGS sequence"/>
</dbReference>
<organism evidence="2 3">
    <name type="scientific">Solimonas fluminis</name>
    <dbReference type="NCBI Taxonomy" id="2086571"/>
    <lineage>
        <taxon>Bacteria</taxon>
        <taxon>Pseudomonadati</taxon>
        <taxon>Pseudomonadota</taxon>
        <taxon>Gammaproteobacteria</taxon>
        <taxon>Nevskiales</taxon>
        <taxon>Nevskiaceae</taxon>
        <taxon>Solimonas</taxon>
    </lineage>
</organism>
<keyword evidence="3" id="KW-1185">Reference proteome</keyword>
<sequence length="99" mass="11086">MLCRISLLLGRPPSEVEALPVTDLTLLTAYWADEPWGPWRDNVHAAIVAAAVVNSSNPPPQRPVNYTRFMLRPRKAGQAENRGSLLSALRLMARRKPRD</sequence>
<reference evidence="2 3" key="1">
    <citation type="submission" date="2018-02" db="EMBL/GenBank/DDBJ databases">
        <title>Genome sequencing of Solimonas sp. HR-BB.</title>
        <authorList>
            <person name="Lee Y."/>
            <person name="Jeon C.O."/>
        </authorList>
    </citation>
    <scope>NUCLEOTIDE SEQUENCE [LARGE SCALE GENOMIC DNA]</scope>
    <source>
        <strain evidence="2 3">HR-BB</strain>
    </source>
</reference>
<evidence type="ECO:0000313" key="2">
    <source>
        <dbReference type="EMBL" id="PPE75475.1"/>
    </source>
</evidence>
<feature type="domain" description="Minor tail T" evidence="1">
    <location>
        <begin position="22"/>
        <end position="86"/>
    </location>
</feature>
<accession>A0A2S5TKG3</accession>
<dbReference type="Pfam" id="PF06223">
    <property type="entry name" value="Phage_tail_T"/>
    <property type="match status" value="1"/>
</dbReference>
<dbReference type="AlphaFoldDB" id="A0A2S5TKG3"/>
<protein>
    <recommendedName>
        <fullName evidence="1">Minor tail T domain-containing protein</fullName>
    </recommendedName>
</protein>
<proteinExistence type="predicted"/>
<gene>
    <name evidence="2" type="ORF">C3942_00860</name>
</gene>
<dbReference type="InterPro" id="IPR009350">
    <property type="entry name" value="Phage_tail_T"/>
</dbReference>